<dbReference type="FunFam" id="3.40.50.720:FF:000084">
    <property type="entry name" value="Short-chain dehydrogenase reductase"/>
    <property type="match status" value="1"/>
</dbReference>
<dbReference type="Proteomes" id="UP000503336">
    <property type="component" value="Chromosome"/>
</dbReference>
<dbReference type="NCBIfam" id="NF005559">
    <property type="entry name" value="PRK07231.1"/>
    <property type="match status" value="1"/>
</dbReference>
<reference evidence="4 5" key="1">
    <citation type="submission" date="2020-02" db="EMBL/GenBank/DDBJ databases">
        <title>complete genome sequence of Rhodobacteraceae bacterium.</title>
        <authorList>
            <person name="Park J."/>
            <person name="Kim Y.-S."/>
            <person name="Kim K.-H."/>
        </authorList>
    </citation>
    <scope>NUCLEOTIDE SEQUENCE [LARGE SCALE GENOMIC DNA]</scope>
    <source>
        <strain evidence="4 5">RR4-56</strain>
    </source>
</reference>
<dbReference type="SUPFAM" id="SSF51735">
    <property type="entry name" value="NAD(P)-binding Rossmann-fold domains"/>
    <property type="match status" value="1"/>
</dbReference>
<sequence>MNDVAANKGGEAGSLAGKTAIVTGGGRDIGRACAMRLAAAGAAVAINYHSSAEGAESAVEEIMARGGRALAKRGDMTVDADVAALAAETAAAFGGMIDILVHNTGGLVARKTMAEMDLDHWNRVMDLNATSFVRAVKAVLPHMTNGGSIIGLASQAGRDGGGPGAVAYAASKGAVMTMTRGLAKELGPDIRVNSVCPGMIDTDFHNVFTKPEVRKHVAGVTPLKREGTPEDVANLVAYLASGEAAFITGANIDINGGTLFS</sequence>
<feature type="domain" description="Ketoreductase" evidence="3">
    <location>
        <begin position="18"/>
        <end position="202"/>
    </location>
</feature>
<dbReference type="InterPro" id="IPR036291">
    <property type="entry name" value="NAD(P)-bd_dom_sf"/>
</dbReference>
<dbReference type="PANTHER" id="PTHR43639">
    <property type="entry name" value="OXIDOREDUCTASE, SHORT-CHAIN DEHYDROGENASE/REDUCTASE FAMILY (AFU_ORTHOLOGUE AFUA_5G02870)"/>
    <property type="match status" value="1"/>
</dbReference>
<accession>A0A7L5BUB2</accession>
<dbReference type="PANTHER" id="PTHR43639:SF1">
    <property type="entry name" value="SHORT-CHAIN DEHYDROGENASE_REDUCTASE FAMILY PROTEIN"/>
    <property type="match status" value="1"/>
</dbReference>
<dbReference type="KEGG" id="hdh:G5B40_06785"/>
<evidence type="ECO:0000313" key="5">
    <source>
        <dbReference type="Proteomes" id="UP000503336"/>
    </source>
</evidence>
<dbReference type="CDD" id="cd05233">
    <property type="entry name" value="SDR_c"/>
    <property type="match status" value="1"/>
</dbReference>
<dbReference type="PRINTS" id="PR00080">
    <property type="entry name" value="SDRFAMILY"/>
</dbReference>
<evidence type="ECO:0000313" key="4">
    <source>
        <dbReference type="EMBL" id="QIE55182.1"/>
    </source>
</evidence>
<dbReference type="EMBL" id="CP049056">
    <property type="protein sequence ID" value="QIE55182.1"/>
    <property type="molecule type" value="Genomic_DNA"/>
</dbReference>
<dbReference type="Gene3D" id="3.40.50.720">
    <property type="entry name" value="NAD(P)-binding Rossmann-like Domain"/>
    <property type="match status" value="1"/>
</dbReference>
<proteinExistence type="inferred from homology"/>
<dbReference type="GO" id="GO:0047936">
    <property type="term" value="F:glucose 1-dehydrogenase [NAD(P)+] activity"/>
    <property type="evidence" value="ECO:0007669"/>
    <property type="project" value="UniProtKB-EC"/>
</dbReference>
<dbReference type="EC" id="1.1.1.47" evidence="4"/>
<dbReference type="SMART" id="SM00822">
    <property type="entry name" value="PKS_KR"/>
    <property type="match status" value="1"/>
</dbReference>
<keyword evidence="2 4" id="KW-0560">Oxidoreductase</keyword>
<dbReference type="Pfam" id="PF13561">
    <property type="entry name" value="adh_short_C2"/>
    <property type="match status" value="1"/>
</dbReference>
<dbReference type="PRINTS" id="PR00081">
    <property type="entry name" value="GDHRDH"/>
</dbReference>
<gene>
    <name evidence="4" type="ORF">G5B40_06785</name>
</gene>
<dbReference type="RefSeq" id="WP_165096668.1">
    <property type="nucleotide sequence ID" value="NZ_CP049056.1"/>
</dbReference>
<evidence type="ECO:0000256" key="1">
    <source>
        <dbReference type="ARBA" id="ARBA00006484"/>
    </source>
</evidence>
<comment type="similarity">
    <text evidence="1">Belongs to the short-chain dehydrogenases/reductases (SDR) family.</text>
</comment>
<name>A0A7L5BUB2_9RHOB</name>
<dbReference type="AlphaFoldDB" id="A0A7L5BUB2"/>
<evidence type="ECO:0000256" key="2">
    <source>
        <dbReference type="ARBA" id="ARBA00023002"/>
    </source>
</evidence>
<keyword evidence="5" id="KW-1185">Reference proteome</keyword>
<dbReference type="InterPro" id="IPR002347">
    <property type="entry name" value="SDR_fam"/>
</dbReference>
<dbReference type="InterPro" id="IPR057326">
    <property type="entry name" value="KR_dom"/>
</dbReference>
<organism evidence="4 5">
    <name type="scientific">Pikeienuella piscinae</name>
    <dbReference type="NCBI Taxonomy" id="2748098"/>
    <lineage>
        <taxon>Bacteria</taxon>
        <taxon>Pseudomonadati</taxon>
        <taxon>Pseudomonadota</taxon>
        <taxon>Alphaproteobacteria</taxon>
        <taxon>Rhodobacterales</taxon>
        <taxon>Paracoccaceae</taxon>
        <taxon>Pikeienuella</taxon>
    </lineage>
</organism>
<evidence type="ECO:0000259" key="3">
    <source>
        <dbReference type="SMART" id="SM00822"/>
    </source>
</evidence>
<protein>
    <submittedName>
        <fullName evidence="4">Glucose 1-dehydrogenase</fullName>
        <ecNumber evidence="4">1.1.1.47</ecNumber>
    </submittedName>
</protein>